<dbReference type="InterPro" id="IPR043131">
    <property type="entry name" value="BCAT-like_N"/>
</dbReference>
<dbReference type="FunFam" id="3.20.10.10:FF:000002">
    <property type="entry name" value="D-alanine aminotransferase"/>
    <property type="match status" value="1"/>
</dbReference>
<evidence type="ECO:0000313" key="7">
    <source>
        <dbReference type="Proteomes" id="UP000622687"/>
    </source>
</evidence>
<evidence type="ECO:0000256" key="1">
    <source>
        <dbReference type="ARBA" id="ARBA00001933"/>
    </source>
</evidence>
<keyword evidence="7" id="KW-1185">Reference proteome</keyword>
<dbReference type="InterPro" id="IPR036038">
    <property type="entry name" value="Aminotransferase-like"/>
</dbReference>
<dbReference type="InterPro" id="IPR018300">
    <property type="entry name" value="Aminotrans_IV_CS"/>
</dbReference>
<dbReference type="PANTHER" id="PTHR42743">
    <property type="entry name" value="AMINO-ACID AMINOTRANSFERASE"/>
    <property type="match status" value="1"/>
</dbReference>
<dbReference type="Pfam" id="PF01063">
    <property type="entry name" value="Aminotran_4"/>
    <property type="match status" value="1"/>
</dbReference>
<keyword evidence="3 5" id="KW-0663">Pyridoxal phosphate</keyword>
<evidence type="ECO:0000256" key="4">
    <source>
        <dbReference type="RuleBase" id="RU004106"/>
    </source>
</evidence>
<dbReference type="EMBL" id="JAEEGB010000008">
    <property type="protein sequence ID" value="MBI6872749.1"/>
    <property type="molecule type" value="Genomic_DNA"/>
</dbReference>
<dbReference type="PANTHER" id="PTHR42743:SF11">
    <property type="entry name" value="AMINODEOXYCHORISMATE LYASE"/>
    <property type="match status" value="1"/>
</dbReference>
<comment type="cofactor">
    <cofactor evidence="1 5">
        <name>pyridoxal 5'-phosphate</name>
        <dbReference type="ChEBI" id="CHEBI:597326"/>
    </cofactor>
</comment>
<dbReference type="GO" id="GO:0008483">
    <property type="term" value="F:transaminase activity"/>
    <property type="evidence" value="ECO:0007669"/>
    <property type="project" value="UniProtKB-KW"/>
</dbReference>
<protein>
    <submittedName>
        <fullName evidence="6">Aminotransferase class IV</fullName>
    </submittedName>
</protein>
<dbReference type="InterPro" id="IPR043132">
    <property type="entry name" value="BCAT-like_C"/>
</dbReference>
<keyword evidence="6" id="KW-0808">Transferase</keyword>
<dbReference type="Gene3D" id="3.30.470.10">
    <property type="match status" value="1"/>
</dbReference>
<evidence type="ECO:0000313" key="6">
    <source>
        <dbReference type="EMBL" id="MBI6872749.1"/>
    </source>
</evidence>
<accession>A0A934HVK2</accession>
<dbReference type="GO" id="GO:0005829">
    <property type="term" value="C:cytosol"/>
    <property type="evidence" value="ECO:0007669"/>
    <property type="project" value="TreeGrafter"/>
</dbReference>
<dbReference type="Gene3D" id="3.20.10.10">
    <property type="entry name" value="D-amino Acid Aminotransferase, subunit A, domain 2"/>
    <property type="match status" value="1"/>
</dbReference>
<name>A0A934HVK2_9CLOT</name>
<proteinExistence type="inferred from homology"/>
<dbReference type="CDD" id="cd00449">
    <property type="entry name" value="PLPDE_IV"/>
    <property type="match status" value="1"/>
</dbReference>
<dbReference type="PROSITE" id="PS00770">
    <property type="entry name" value="AA_TRANSFER_CLASS_4"/>
    <property type="match status" value="1"/>
</dbReference>
<evidence type="ECO:0000256" key="3">
    <source>
        <dbReference type="ARBA" id="ARBA00022898"/>
    </source>
</evidence>
<dbReference type="InterPro" id="IPR001544">
    <property type="entry name" value="Aminotrans_IV"/>
</dbReference>
<dbReference type="Proteomes" id="UP000622687">
    <property type="component" value="Unassembled WGS sequence"/>
</dbReference>
<keyword evidence="6" id="KW-0032">Aminotransferase</keyword>
<organism evidence="6 7">
    <name type="scientific">Clostridium aciditolerans</name>
    <dbReference type="NCBI Taxonomy" id="339861"/>
    <lineage>
        <taxon>Bacteria</taxon>
        <taxon>Bacillati</taxon>
        <taxon>Bacillota</taxon>
        <taxon>Clostridia</taxon>
        <taxon>Eubacteriales</taxon>
        <taxon>Clostridiaceae</taxon>
        <taxon>Clostridium</taxon>
    </lineage>
</organism>
<sequence>MSECVNKYYVHNNEIKSCEQFDDNLLIGGKSLYEVIRIIDGKPLFLNRHLNRLENSCNITDLQIWLSKDEIKNKICELIGSNNTSIGNVKIVFKFDNVNSFFAYFVKHHYPSDEDYKNGVNTILYHGERENPNAKIINMNFRAAVDKEIKEKNAYEAILVNRKGYITEGSKSNIFMIKGNSVITAPLVDVLPGITRAVIMELCSEIGLEVLEKNVHYIEVKDLDGLFISGTSPKVLPISRVDNIEFDSVNNKAILEIMKKYNEVVQEDTKSFD</sequence>
<dbReference type="SUPFAM" id="SSF56752">
    <property type="entry name" value="D-aminoacid aminotransferase-like PLP-dependent enzymes"/>
    <property type="match status" value="1"/>
</dbReference>
<dbReference type="InterPro" id="IPR050571">
    <property type="entry name" value="Class-IV_PLP-Dep_Aminotrnsfr"/>
</dbReference>
<evidence type="ECO:0000256" key="5">
    <source>
        <dbReference type="RuleBase" id="RU004516"/>
    </source>
</evidence>
<comment type="similarity">
    <text evidence="2 4">Belongs to the class-IV pyridoxal-phosphate-dependent aminotransferase family.</text>
</comment>
<reference evidence="6" key="1">
    <citation type="submission" date="2020-12" db="EMBL/GenBank/DDBJ databases">
        <title>Clostridium thailandense sp. nov., a novel acetogenic bacterium isolated from peat land soil in Thailand.</title>
        <authorList>
            <person name="Chaikitkaew S."/>
            <person name="Birkeland N.K."/>
        </authorList>
    </citation>
    <scope>NUCLEOTIDE SEQUENCE</scope>
    <source>
        <strain evidence="6">DSM 17425</strain>
    </source>
</reference>
<comment type="caution">
    <text evidence="6">The sequence shown here is derived from an EMBL/GenBank/DDBJ whole genome shotgun (WGS) entry which is preliminary data.</text>
</comment>
<gene>
    <name evidence="6" type="ORF">I6U51_08485</name>
</gene>
<dbReference type="AlphaFoldDB" id="A0A934HVK2"/>
<dbReference type="RefSeq" id="WP_211142248.1">
    <property type="nucleotide sequence ID" value="NZ_JAEEGB010000008.1"/>
</dbReference>
<evidence type="ECO:0000256" key="2">
    <source>
        <dbReference type="ARBA" id="ARBA00009320"/>
    </source>
</evidence>
<dbReference type="GO" id="GO:0008652">
    <property type="term" value="P:amino acid biosynthetic process"/>
    <property type="evidence" value="ECO:0007669"/>
    <property type="project" value="UniProtKB-ARBA"/>
</dbReference>
<dbReference type="GO" id="GO:0046394">
    <property type="term" value="P:carboxylic acid biosynthetic process"/>
    <property type="evidence" value="ECO:0007669"/>
    <property type="project" value="UniProtKB-ARBA"/>
</dbReference>